<dbReference type="GO" id="GO:0009294">
    <property type="term" value="P:DNA-mediated transformation"/>
    <property type="evidence" value="ECO:0007669"/>
    <property type="project" value="InterPro"/>
</dbReference>
<proteinExistence type="inferred from homology"/>
<dbReference type="AlphaFoldDB" id="A0AAN1XXR4"/>
<accession>A0AAN1XXR4</accession>
<dbReference type="PANTHER" id="PTHR43022">
    <property type="entry name" value="PROTEIN SMF"/>
    <property type="match status" value="1"/>
</dbReference>
<gene>
    <name evidence="3" type="ORF">WPS_26160</name>
</gene>
<dbReference type="InterPro" id="IPR003488">
    <property type="entry name" value="DprA"/>
</dbReference>
<organism evidence="3 4">
    <name type="scientific">Vulcanimicrobium alpinum</name>
    <dbReference type="NCBI Taxonomy" id="3016050"/>
    <lineage>
        <taxon>Bacteria</taxon>
        <taxon>Bacillati</taxon>
        <taxon>Vulcanimicrobiota</taxon>
        <taxon>Vulcanimicrobiia</taxon>
        <taxon>Vulcanimicrobiales</taxon>
        <taxon>Vulcanimicrobiaceae</taxon>
        <taxon>Vulcanimicrobium</taxon>
    </lineage>
</organism>
<dbReference type="Proteomes" id="UP001317532">
    <property type="component" value="Chromosome"/>
</dbReference>
<reference evidence="3 4" key="1">
    <citation type="journal article" date="2022" name="ISME Commun">
        <title>Vulcanimicrobium alpinus gen. nov. sp. nov., the first cultivated representative of the candidate phylum 'Eremiobacterota', is a metabolically versatile aerobic anoxygenic phototroph.</title>
        <authorList>
            <person name="Yabe S."/>
            <person name="Muto K."/>
            <person name="Abe K."/>
            <person name="Yokota A."/>
            <person name="Staudigel H."/>
            <person name="Tebo B.M."/>
        </authorList>
    </citation>
    <scope>NUCLEOTIDE SEQUENCE [LARGE SCALE GENOMIC DNA]</scope>
    <source>
        <strain evidence="3 4">WC8-2</strain>
    </source>
</reference>
<evidence type="ECO:0000259" key="2">
    <source>
        <dbReference type="Pfam" id="PF02481"/>
    </source>
</evidence>
<dbReference type="InterPro" id="IPR057666">
    <property type="entry name" value="DrpA_SLOG"/>
</dbReference>
<dbReference type="KEGG" id="vab:WPS_26160"/>
<dbReference type="Pfam" id="PF02481">
    <property type="entry name" value="DNA_processg_A"/>
    <property type="match status" value="1"/>
</dbReference>
<evidence type="ECO:0000256" key="1">
    <source>
        <dbReference type="ARBA" id="ARBA00006525"/>
    </source>
</evidence>
<protein>
    <recommendedName>
        <fullName evidence="2">Smf/DprA SLOG domain-containing protein</fullName>
    </recommendedName>
</protein>
<feature type="domain" description="Smf/DprA SLOG" evidence="2">
    <location>
        <begin position="58"/>
        <end position="233"/>
    </location>
</feature>
<sequence length="267" mass="27533">MLAAWRLRVPARPLRALGRGDSAPLRAWLGAESALRLAEARRDARVDLAALEALGARLVTPGDPDWPRGFDDLADPPAFLAVRGRLAAGGIAVVGARDASERACAFANALARAIGRPVVSGLAHGVDAAAHRGALAAGVATIAYVGTGIARTFPPEHEALADAIVAGGGAVAAERAPHDPATRWSLVRRDRLQAAHADAVVLVESDADGGAMHTLRFAERSGRPRFALESDAGGNRAALAAGADRLPWDAQRAASHILSVIPGLEVS</sequence>
<dbReference type="EMBL" id="AP025523">
    <property type="protein sequence ID" value="BDE07340.1"/>
    <property type="molecule type" value="Genomic_DNA"/>
</dbReference>
<comment type="similarity">
    <text evidence="1">Belongs to the DprA/Smf family.</text>
</comment>
<keyword evidence="4" id="KW-1185">Reference proteome</keyword>
<dbReference type="SUPFAM" id="SSF102405">
    <property type="entry name" value="MCP/YpsA-like"/>
    <property type="match status" value="1"/>
</dbReference>
<dbReference type="RefSeq" id="WP_317994939.1">
    <property type="nucleotide sequence ID" value="NZ_AP025523.1"/>
</dbReference>
<evidence type="ECO:0000313" key="4">
    <source>
        <dbReference type="Proteomes" id="UP001317532"/>
    </source>
</evidence>
<name>A0AAN1XXR4_UNVUL</name>
<dbReference type="Gene3D" id="3.40.50.450">
    <property type="match status" value="1"/>
</dbReference>
<evidence type="ECO:0000313" key="3">
    <source>
        <dbReference type="EMBL" id="BDE07340.1"/>
    </source>
</evidence>
<dbReference type="PANTHER" id="PTHR43022:SF1">
    <property type="entry name" value="PROTEIN SMF"/>
    <property type="match status" value="1"/>
</dbReference>